<dbReference type="AlphaFoldDB" id="A0AB38T994"/>
<dbReference type="EMBL" id="CP088147">
    <property type="protein sequence ID" value="UTU50912.1"/>
    <property type="molecule type" value="Genomic_DNA"/>
</dbReference>
<feature type="transmembrane region" description="Helical" evidence="6">
    <location>
        <begin position="140"/>
        <end position="158"/>
    </location>
</feature>
<sequence>MTNSILTPGLSSDMAAARRAFAWQRAKRLARDHITFIVFGLITLFFILHAPNFASLATANAIGRITAVVSIMAVGMTMVIMCREIDLSVGALASLSAMVGAILMQTGITPWLSIPVMTAFGALVGLINGLIVTRLRIPSFLVTLGMLSILSGTALTLTDSLPVPIGDRTLGKIMANGTLIGLPAAVWWTVVFALAGIYVLHLSVIGRQMAATGGNEAAARFSGIDVDRAKVVAFAICGACASFAGYMLAARASAGNPSVGVGLELNVIAAVIIGGTSLFGGRGSVIGSVIGAIFIGILAFGLVVIGLSTTIQEIVKGVIIILAVSLNRR</sequence>
<name>A0AB38T994_9HYPH</name>
<keyword evidence="2" id="KW-1003">Cell membrane</keyword>
<dbReference type="CDD" id="cd06579">
    <property type="entry name" value="TM_PBP1_transp_AraH_like"/>
    <property type="match status" value="1"/>
</dbReference>
<dbReference type="RefSeq" id="WP_024505293.1">
    <property type="nucleotide sequence ID" value="NZ_CP088147.1"/>
</dbReference>
<feature type="transmembrane region" description="Helical" evidence="6">
    <location>
        <begin position="61"/>
        <end position="82"/>
    </location>
</feature>
<protein>
    <submittedName>
        <fullName evidence="7">ABC transporter permease</fullName>
    </submittedName>
</protein>
<dbReference type="PANTHER" id="PTHR32196">
    <property type="entry name" value="ABC TRANSPORTER PERMEASE PROTEIN YPHD-RELATED-RELATED"/>
    <property type="match status" value="1"/>
</dbReference>
<organism evidence="7 8">
    <name type="scientific">Mesorhizobium ciceri</name>
    <dbReference type="NCBI Taxonomy" id="39645"/>
    <lineage>
        <taxon>Bacteria</taxon>
        <taxon>Pseudomonadati</taxon>
        <taxon>Pseudomonadota</taxon>
        <taxon>Alphaproteobacteria</taxon>
        <taxon>Hyphomicrobiales</taxon>
        <taxon>Phyllobacteriaceae</taxon>
        <taxon>Mesorhizobium</taxon>
    </lineage>
</organism>
<dbReference type="GeneID" id="91560239"/>
<keyword evidence="8" id="KW-1185">Reference proteome</keyword>
<dbReference type="InterPro" id="IPR001851">
    <property type="entry name" value="ABC_transp_permease"/>
</dbReference>
<dbReference type="GO" id="GO:0022857">
    <property type="term" value="F:transmembrane transporter activity"/>
    <property type="evidence" value="ECO:0007669"/>
    <property type="project" value="InterPro"/>
</dbReference>
<feature type="transmembrane region" description="Helical" evidence="6">
    <location>
        <begin position="286"/>
        <end position="305"/>
    </location>
</feature>
<feature type="transmembrane region" description="Helical" evidence="6">
    <location>
        <begin position="114"/>
        <end position="133"/>
    </location>
</feature>
<evidence type="ECO:0000313" key="8">
    <source>
        <dbReference type="Proteomes" id="UP001060070"/>
    </source>
</evidence>
<evidence type="ECO:0000256" key="3">
    <source>
        <dbReference type="ARBA" id="ARBA00022692"/>
    </source>
</evidence>
<feature type="transmembrane region" description="Helical" evidence="6">
    <location>
        <begin position="34"/>
        <end position="55"/>
    </location>
</feature>
<evidence type="ECO:0000256" key="2">
    <source>
        <dbReference type="ARBA" id="ARBA00022475"/>
    </source>
</evidence>
<gene>
    <name evidence="7" type="ORF">LRP29_26065</name>
</gene>
<dbReference type="Pfam" id="PF02653">
    <property type="entry name" value="BPD_transp_2"/>
    <property type="match status" value="1"/>
</dbReference>
<keyword evidence="4 6" id="KW-1133">Transmembrane helix</keyword>
<comment type="subcellular location">
    <subcellularLocation>
        <location evidence="1">Cell membrane</location>
        <topology evidence="1">Multi-pass membrane protein</topology>
    </subcellularLocation>
</comment>
<keyword evidence="3 6" id="KW-0812">Transmembrane</keyword>
<feature type="transmembrane region" description="Helical" evidence="6">
    <location>
        <begin position="89"/>
        <end position="108"/>
    </location>
</feature>
<evidence type="ECO:0000256" key="4">
    <source>
        <dbReference type="ARBA" id="ARBA00022989"/>
    </source>
</evidence>
<feature type="transmembrane region" description="Helical" evidence="6">
    <location>
        <begin position="231"/>
        <end position="249"/>
    </location>
</feature>
<keyword evidence="5 6" id="KW-0472">Membrane</keyword>
<evidence type="ECO:0000256" key="1">
    <source>
        <dbReference type="ARBA" id="ARBA00004651"/>
    </source>
</evidence>
<dbReference type="Proteomes" id="UP001060070">
    <property type="component" value="Chromosome"/>
</dbReference>
<accession>A0AB38T994</accession>
<proteinExistence type="predicted"/>
<evidence type="ECO:0000256" key="5">
    <source>
        <dbReference type="ARBA" id="ARBA00023136"/>
    </source>
</evidence>
<dbReference type="GO" id="GO:0005886">
    <property type="term" value="C:plasma membrane"/>
    <property type="evidence" value="ECO:0007669"/>
    <property type="project" value="UniProtKB-SubCell"/>
</dbReference>
<evidence type="ECO:0000256" key="6">
    <source>
        <dbReference type="SAM" id="Phobius"/>
    </source>
</evidence>
<evidence type="ECO:0000313" key="7">
    <source>
        <dbReference type="EMBL" id="UTU50912.1"/>
    </source>
</evidence>
<reference evidence="7 8" key="1">
    <citation type="journal article" date="2022" name="Microbiol. Resour. Announc.">
        <title>Complete Genome Sequence of Mesorhizobium ciceri Strain R30, a Rhizobium Used as a Commercial Inoculant for Chickpea in Argentina.</title>
        <authorList>
            <person name="Foresto E."/>
            <person name="Revale S."/>
            <person name="Primo E."/>
            <person name="Nievas F."/>
            <person name="Carezzano E."/>
            <person name="Puente M."/>
            <person name="Alzari P."/>
            <person name="Mart M."/>
            <person name="Ben-Assaya M."/>
            <person name="Mornico D."/>
            <person name="Santoro M."/>
            <person name="Mart F."/>
            <person name="Giordano W."/>
            <person name="Bogino P."/>
        </authorList>
    </citation>
    <scope>NUCLEOTIDE SEQUENCE [LARGE SCALE GENOMIC DNA]</scope>
    <source>
        <strain evidence="7 8">R30</strain>
    </source>
</reference>
<feature type="transmembrane region" description="Helical" evidence="6">
    <location>
        <begin position="178"/>
        <end position="200"/>
    </location>
</feature>